<sequence length="87" mass="9955">MTVTFFNKKLASNPKDNHHNFDDIRICSYCNARLFSAETQGFGKIEAYDCIFAFTSMGIKLDENLANADQGLDQHIYNTLTQTPWSR</sequence>
<accession>A0A397J5T1</accession>
<reference evidence="1 2" key="1">
    <citation type="submission" date="2018-08" db="EMBL/GenBank/DDBJ databases">
        <title>Genome and evolution of the arbuscular mycorrhizal fungus Diversispora epigaea (formerly Glomus versiforme) and its bacterial endosymbionts.</title>
        <authorList>
            <person name="Sun X."/>
            <person name="Fei Z."/>
            <person name="Harrison M."/>
        </authorList>
    </citation>
    <scope>NUCLEOTIDE SEQUENCE [LARGE SCALE GENOMIC DNA]</scope>
    <source>
        <strain evidence="1 2">IT104</strain>
    </source>
</reference>
<dbReference type="EMBL" id="PQFF01000127">
    <property type="protein sequence ID" value="RHZ80413.1"/>
    <property type="molecule type" value="Genomic_DNA"/>
</dbReference>
<dbReference type="Proteomes" id="UP000266861">
    <property type="component" value="Unassembled WGS sequence"/>
</dbReference>
<evidence type="ECO:0000313" key="1">
    <source>
        <dbReference type="EMBL" id="RHZ80413.1"/>
    </source>
</evidence>
<proteinExistence type="predicted"/>
<protein>
    <submittedName>
        <fullName evidence="1">Uncharacterized protein</fullName>
    </submittedName>
</protein>
<name>A0A397J5T1_9GLOM</name>
<organism evidence="1 2">
    <name type="scientific">Diversispora epigaea</name>
    <dbReference type="NCBI Taxonomy" id="1348612"/>
    <lineage>
        <taxon>Eukaryota</taxon>
        <taxon>Fungi</taxon>
        <taxon>Fungi incertae sedis</taxon>
        <taxon>Mucoromycota</taxon>
        <taxon>Glomeromycotina</taxon>
        <taxon>Glomeromycetes</taxon>
        <taxon>Diversisporales</taxon>
        <taxon>Diversisporaceae</taxon>
        <taxon>Diversispora</taxon>
    </lineage>
</organism>
<evidence type="ECO:0000313" key="2">
    <source>
        <dbReference type="Proteomes" id="UP000266861"/>
    </source>
</evidence>
<dbReference type="OrthoDB" id="1930928at2759"/>
<dbReference type="AlphaFoldDB" id="A0A397J5T1"/>
<gene>
    <name evidence="1" type="ORF">Glove_136g73</name>
</gene>
<comment type="caution">
    <text evidence="1">The sequence shown here is derived from an EMBL/GenBank/DDBJ whole genome shotgun (WGS) entry which is preliminary data.</text>
</comment>
<keyword evidence="2" id="KW-1185">Reference proteome</keyword>